<feature type="region of interest" description="Disordered" evidence="1">
    <location>
        <begin position="584"/>
        <end position="649"/>
    </location>
</feature>
<evidence type="ECO:0000313" key="2">
    <source>
        <dbReference type="EMBL" id="MBB4968381.1"/>
    </source>
</evidence>
<evidence type="ECO:0000256" key="1">
    <source>
        <dbReference type="SAM" id="MobiDB-lite"/>
    </source>
</evidence>
<evidence type="ECO:0000313" key="3">
    <source>
        <dbReference type="Proteomes" id="UP000542674"/>
    </source>
</evidence>
<organism evidence="2 3">
    <name type="scientific">Saccharothrix violaceirubra</name>
    <dbReference type="NCBI Taxonomy" id="413306"/>
    <lineage>
        <taxon>Bacteria</taxon>
        <taxon>Bacillati</taxon>
        <taxon>Actinomycetota</taxon>
        <taxon>Actinomycetes</taxon>
        <taxon>Pseudonocardiales</taxon>
        <taxon>Pseudonocardiaceae</taxon>
        <taxon>Saccharothrix</taxon>
    </lineage>
</organism>
<feature type="compositionally biased region" description="Basic and acidic residues" evidence="1">
    <location>
        <begin position="99"/>
        <end position="121"/>
    </location>
</feature>
<accession>A0A7W7T8N8</accession>
<dbReference type="EMBL" id="JACHJS010000001">
    <property type="protein sequence ID" value="MBB4968381.1"/>
    <property type="molecule type" value="Genomic_DNA"/>
</dbReference>
<gene>
    <name evidence="2" type="ORF">F4559_005740</name>
</gene>
<dbReference type="AlphaFoldDB" id="A0A7W7T8N8"/>
<feature type="region of interest" description="Disordered" evidence="1">
    <location>
        <begin position="25"/>
        <end position="150"/>
    </location>
</feature>
<keyword evidence="3" id="KW-1185">Reference proteome</keyword>
<proteinExistence type="predicted"/>
<dbReference type="Proteomes" id="UP000542674">
    <property type="component" value="Unassembled WGS sequence"/>
</dbReference>
<feature type="compositionally biased region" description="Acidic residues" evidence="1">
    <location>
        <begin position="128"/>
        <end position="138"/>
    </location>
</feature>
<reference evidence="2 3" key="1">
    <citation type="submission" date="2020-08" db="EMBL/GenBank/DDBJ databases">
        <title>Sequencing the genomes of 1000 actinobacteria strains.</title>
        <authorList>
            <person name="Klenk H.-P."/>
        </authorList>
    </citation>
    <scope>NUCLEOTIDE SEQUENCE [LARGE SCALE GENOMIC DNA]</scope>
    <source>
        <strain evidence="2 3">DSM 45084</strain>
    </source>
</reference>
<name>A0A7W7T8N8_9PSEU</name>
<feature type="compositionally biased region" description="Basic and acidic residues" evidence="1">
    <location>
        <begin position="37"/>
        <end position="46"/>
    </location>
</feature>
<feature type="region of interest" description="Disordered" evidence="1">
    <location>
        <begin position="163"/>
        <end position="308"/>
    </location>
</feature>
<sequence>MSADRLRRGGIGGFFSKQWFEIGIEVPDEEQATAEAKPPRPRREADSVDALIDLADNADRARMRGGTRPDPFTTPRHARRDPSTATWREPESTPTLPRTRRESPVEPRTLREPPVEPRTLREPSPVDELVDAVVDEPEERPRASVIRSGEAEVRPAFQDLLAAHGVPAQEDTEDDETVLATRRETPKTSDQATLEGVIPEPDTPVRADPSANGASRTVPTPDPVATSPQEPVVETVRAESPVYEVYDFTSTSDVQAPVDEDSPVEAGSEPMSAGGPESPVGTTSEPDSMPEAPSAVGPVAAESGLSGGVAEPGATGLVAEVDAVEPAAGWSAAVGPTAVEPTAIEPTAVEPTAVEPAVSESTASEPVAAVSVDTEAATGALSAPGPGAPESMAAEPVAEFTVDDSATSGSSPTRPGAGEPAAGPTAAVEPAATAYSPPESITAGQTGVGPAAVGSTAADPIAAGQITADPAAAGSIAAGSVEAVGSGAMGRIDVETSAIGAAEPVADGPAAGPVVIRPVAAESGAVGITGVGPTGVESVGTESIATGVAGGGPEAVGSAATGVVGSAVVDTAAESGPVVPAATGHTAVPPAAESGAVESGAAGPVGADPGAASVVGGEFSESYESAGWPGTSSASDPRPAVGGQGAEPAAASVGEPIFQGYEWEPGSASAAGPIVGEPAPETVAASWLAEVEAGIAGGAMWSESTPVEPAAWGVTESGVFEPAAGGPGQWEPAGGPSVPRPWSGLAAGVPDPIVTEREFGVPSGTRAASGQEFAGQEFVEREPVAGPWSDVESTALSVGYPAGEPEVSDVGESVVRQQFYGAPAPRSAEATGGVPPVVRQPADVSRYADARYADAQYAEAQYAEPQYVGALGDRAGFVPSSGMTASSQHGGPQMAVPSPYIGERTYSPEHGGEPYDPAAAYRLAGEAMAASAGIGGPGTAQAGAGAVGSVARPAPEAASYVAAGPAPQWAAGSQTGAASAPEQMSSGGSGMGFAGMPGLRPSAPGAQEYAAGMPYGGEPQQAEPAVGLGMTAGAMGGAATAPGGESYIPEARVREPLVADIPQDAGGRLRRAPRVALGQLVRAMPGQVVVIIGTSGHTVDVAHWAARKLRVGTDRVFVAGPVALTAGQSRICGPEHAAMLATELHRSPLPAVVAIEIAGSEPDDAEWARDITQALRVDASIAVVDPTRSLVALRRHIAELGKVDAVAVRGPHVDDETIDELALPVLLVEGKPAENS</sequence>
<protein>
    <submittedName>
        <fullName evidence="2">Uncharacterized protein</fullName>
    </submittedName>
</protein>
<dbReference type="RefSeq" id="WP_184673883.1">
    <property type="nucleotide sequence ID" value="NZ_BAABAI010000028.1"/>
</dbReference>
<feature type="compositionally biased region" description="Low complexity" evidence="1">
    <location>
        <begin position="412"/>
        <end position="434"/>
    </location>
</feature>
<feature type="compositionally biased region" description="Low complexity" evidence="1">
    <location>
        <begin position="590"/>
        <end position="617"/>
    </location>
</feature>
<comment type="caution">
    <text evidence="2">The sequence shown here is derived from an EMBL/GenBank/DDBJ whole genome shotgun (WGS) entry which is preliminary data.</text>
</comment>
<feature type="region of interest" description="Disordered" evidence="1">
    <location>
        <begin position="401"/>
        <end position="452"/>
    </location>
</feature>